<dbReference type="KEGG" id="ovi:T265_00143"/>
<name>A0A075A7E6_OPIVI</name>
<gene>
    <name evidence="1" type="ORF">T265_00143</name>
</gene>
<protein>
    <submittedName>
        <fullName evidence="1">Uncharacterized protein</fullName>
    </submittedName>
</protein>
<proteinExistence type="predicted"/>
<sequence length="219" mass="24798">MTFRDGIEECPAPDMANWVPDAPQVPVSRQVCLRIINRRGDQRHKIILADPILSCMLSSRDRLFVRLLPAERLNAVGGNQAHMETVLLNVYNSKESRRQVRTVQGQATQRARKEELCPLDEAPYSYADYIVPQQNAMDFCPPSKLTKPYALHHFTHTLRQLTMGFPLPLRAHQSASKLSTSAFICSSGGSSRRVMFCVNCRILSQVEHKVDRNLDNVPI</sequence>
<dbReference type="CTD" id="20314331"/>
<dbReference type="RefSeq" id="XP_009162064.1">
    <property type="nucleotide sequence ID" value="XM_009163800.1"/>
</dbReference>
<organism evidence="1 2">
    <name type="scientific">Opisthorchis viverrini</name>
    <name type="common">Southeast Asian liver fluke</name>
    <dbReference type="NCBI Taxonomy" id="6198"/>
    <lineage>
        <taxon>Eukaryota</taxon>
        <taxon>Metazoa</taxon>
        <taxon>Spiralia</taxon>
        <taxon>Lophotrochozoa</taxon>
        <taxon>Platyhelminthes</taxon>
        <taxon>Trematoda</taxon>
        <taxon>Digenea</taxon>
        <taxon>Opisthorchiida</taxon>
        <taxon>Opisthorchiata</taxon>
        <taxon>Opisthorchiidae</taxon>
        <taxon>Opisthorchis</taxon>
    </lineage>
</organism>
<dbReference type="AlphaFoldDB" id="A0A075A7E6"/>
<dbReference type="GeneID" id="20314331"/>
<dbReference type="EMBL" id="KL596619">
    <property type="protein sequence ID" value="KER34297.1"/>
    <property type="molecule type" value="Genomic_DNA"/>
</dbReference>
<keyword evidence="2" id="KW-1185">Reference proteome</keyword>
<evidence type="ECO:0000313" key="2">
    <source>
        <dbReference type="Proteomes" id="UP000054324"/>
    </source>
</evidence>
<evidence type="ECO:0000313" key="1">
    <source>
        <dbReference type="EMBL" id="KER34297.1"/>
    </source>
</evidence>
<dbReference type="Proteomes" id="UP000054324">
    <property type="component" value="Unassembled WGS sequence"/>
</dbReference>
<reference evidence="1 2" key="1">
    <citation type="submission" date="2013-11" db="EMBL/GenBank/DDBJ databases">
        <title>Opisthorchis viverrini - life in the bile duct.</title>
        <authorList>
            <person name="Young N.D."/>
            <person name="Nagarajan N."/>
            <person name="Lin S.J."/>
            <person name="Korhonen P.K."/>
            <person name="Jex A.R."/>
            <person name="Hall R.S."/>
            <person name="Safavi-Hemami H."/>
            <person name="Kaewkong W."/>
            <person name="Bertrand D."/>
            <person name="Gao S."/>
            <person name="Seet Q."/>
            <person name="Wongkham S."/>
            <person name="Teh B.T."/>
            <person name="Wongkham C."/>
            <person name="Intapan P.M."/>
            <person name="Maleewong W."/>
            <person name="Yang X."/>
            <person name="Hu M."/>
            <person name="Wang Z."/>
            <person name="Hofmann A."/>
            <person name="Sternberg P.W."/>
            <person name="Tan P."/>
            <person name="Wang J."/>
            <person name="Gasser R.B."/>
        </authorList>
    </citation>
    <scope>NUCLEOTIDE SEQUENCE [LARGE SCALE GENOMIC DNA]</scope>
</reference>
<accession>A0A075A7E6</accession>